<evidence type="ECO:0000256" key="2">
    <source>
        <dbReference type="ARBA" id="ARBA00022490"/>
    </source>
</evidence>
<evidence type="ECO:0000313" key="7">
    <source>
        <dbReference type="Proteomes" id="UP000676336"/>
    </source>
</evidence>
<comment type="caution">
    <text evidence="6">The sequence shown here is derived from an EMBL/GenBank/DDBJ whole genome shotgun (WGS) entry which is preliminary data.</text>
</comment>
<dbReference type="SUPFAM" id="SSF50156">
    <property type="entry name" value="PDZ domain-like"/>
    <property type="match status" value="1"/>
</dbReference>
<gene>
    <name evidence="6" type="ORF">SMN809_LOCUS84102</name>
</gene>
<evidence type="ECO:0000313" key="6">
    <source>
        <dbReference type="EMBL" id="CAF5225045.1"/>
    </source>
</evidence>
<dbReference type="InterPro" id="IPR001478">
    <property type="entry name" value="PDZ"/>
</dbReference>
<comment type="subcellular location">
    <subcellularLocation>
        <location evidence="1">Cytoplasm</location>
    </subcellularLocation>
</comment>
<evidence type="ECO:0000256" key="3">
    <source>
        <dbReference type="ARBA" id="ARBA00022737"/>
    </source>
</evidence>
<feature type="domain" description="PDZ" evidence="5">
    <location>
        <begin position="1"/>
        <end position="75"/>
    </location>
</feature>
<sequence>GPLGLTISGSEDIFEPIIVSDLCEGGLADKTNAIHIGDRILAINDISLRGKGLNEAIKLLQASSDEITLKISRTIHPQQKLPRSFHHHHHHPDEYTPSVDSAMESWDDSNADHRFSD</sequence>
<keyword evidence="2" id="KW-0963">Cytoplasm</keyword>
<dbReference type="GO" id="GO:0005737">
    <property type="term" value="C:cytoplasm"/>
    <property type="evidence" value="ECO:0007669"/>
    <property type="project" value="UniProtKB-SubCell"/>
</dbReference>
<protein>
    <recommendedName>
        <fullName evidence="5">PDZ domain-containing protein</fullName>
    </recommendedName>
</protein>
<dbReference type="Gene3D" id="2.30.42.10">
    <property type="match status" value="1"/>
</dbReference>
<evidence type="ECO:0000256" key="4">
    <source>
        <dbReference type="SAM" id="MobiDB-lite"/>
    </source>
</evidence>
<dbReference type="PANTHER" id="PTHR46227:SF2">
    <property type="entry name" value="FI03335P"/>
    <property type="match status" value="1"/>
</dbReference>
<organism evidence="6 7">
    <name type="scientific">Rotaria magnacalcarata</name>
    <dbReference type="NCBI Taxonomy" id="392030"/>
    <lineage>
        <taxon>Eukaryota</taxon>
        <taxon>Metazoa</taxon>
        <taxon>Spiralia</taxon>
        <taxon>Gnathifera</taxon>
        <taxon>Rotifera</taxon>
        <taxon>Eurotatoria</taxon>
        <taxon>Bdelloidea</taxon>
        <taxon>Philodinida</taxon>
        <taxon>Philodinidae</taxon>
        <taxon>Rotaria</taxon>
    </lineage>
</organism>
<dbReference type="InterPro" id="IPR043545">
    <property type="entry name" value="GRIP1/2"/>
</dbReference>
<dbReference type="EMBL" id="CAJOBI010358362">
    <property type="protein sequence ID" value="CAF5225045.1"/>
    <property type="molecule type" value="Genomic_DNA"/>
</dbReference>
<feature type="region of interest" description="Disordered" evidence="4">
    <location>
        <begin position="78"/>
        <end position="117"/>
    </location>
</feature>
<dbReference type="InterPro" id="IPR036034">
    <property type="entry name" value="PDZ_sf"/>
</dbReference>
<reference evidence="6" key="1">
    <citation type="submission" date="2021-02" db="EMBL/GenBank/DDBJ databases">
        <authorList>
            <person name="Nowell W R."/>
        </authorList>
    </citation>
    <scope>NUCLEOTIDE SEQUENCE</scope>
</reference>
<dbReference type="GO" id="GO:0098887">
    <property type="term" value="P:neurotransmitter receptor transport, endosome to postsynaptic membrane"/>
    <property type="evidence" value="ECO:0007669"/>
    <property type="project" value="TreeGrafter"/>
</dbReference>
<feature type="non-terminal residue" evidence="6">
    <location>
        <position position="1"/>
    </location>
</feature>
<dbReference type="PANTHER" id="PTHR46227">
    <property type="entry name" value="GLUTAMATE RECEPTOR-INTERACTING PROTEIN GRIP"/>
    <property type="match status" value="1"/>
</dbReference>
<dbReference type="Pfam" id="PF00595">
    <property type="entry name" value="PDZ"/>
    <property type="match status" value="1"/>
</dbReference>
<dbReference type="PROSITE" id="PS50106">
    <property type="entry name" value="PDZ"/>
    <property type="match status" value="1"/>
</dbReference>
<evidence type="ECO:0000256" key="1">
    <source>
        <dbReference type="ARBA" id="ARBA00004496"/>
    </source>
</evidence>
<dbReference type="Proteomes" id="UP000676336">
    <property type="component" value="Unassembled WGS sequence"/>
</dbReference>
<accession>A0A8S3K4I4</accession>
<name>A0A8S3K4I4_9BILA</name>
<evidence type="ECO:0000259" key="5">
    <source>
        <dbReference type="PROSITE" id="PS50106"/>
    </source>
</evidence>
<dbReference type="SMART" id="SM00228">
    <property type="entry name" value="PDZ"/>
    <property type="match status" value="1"/>
</dbReference>
<dbReference type="AlphaFoldDB" id="A0A8S3K4I4"/>
<keyword evidence="3" id="KW-0677">Repeat</keyword>
<proteinExistence type="predicted"/>
<feature type="non-terminal residue" evidence="6">
    <location>
        <position position="117"/>
    </location>
</feature>